<reference evidence="1 2" key="1">
    <citation type="journal article" date="2022" name="DNA Res.">
        <title>Chromosomal-level genome assembly of the orchid tree Bauhinia variegata (Leguminosae; Cercidoideae) supports the allotetraploid origin hypothesis of Bauhinia.</title>
        <authorList>
            <person name="Zhong Y."/>
            <person name="Chen Y."/>
            <person name="Zheng D."/>
            <person name="Pang J."/>
            <person name="Liu Y."/>
            <person name="Luo S."/>
            <person name="Meng S."/>
            <person name="Qian L."/>
            <person name="Wei D."/>
            <person name="Dai S."/>
            <person name="Zhou R."/>
        </authorList>
    </citation>
    <scope>NUCLEOTIDE SEQUENCE [LARGE SCALE GENOMIC DNA]</scope>
    <source>
        <strain evidence="1">BV-YZ2020</strain>
    </source>
</reference>
<proteinExistence type="predicted"/>
<name>A0ACB9PDU3_BAUVA</name>
<evidence type="ECO:0000313" key="2">
    <source>
        <dbReference type="Proteomes" id="UP000828941"/>
    </source>
</evidence>
<sequence>MSSEEANSSESVPSPSPTIQELDENLGRILSRLVSRIIRNSSSRQENREQESARNRIRVIMLNASTGNMIVIEGPRDLETIFQELAGKPGASPATKDSIEALPRVVVTDEGGECSICLEDYEVGTEACEMPCKHRFHSTCIEKWLGIHGTCPLCRFLMPVEEMEDKSSSSSVVEEESGGESLGIDEEIISVSVWVQARRSDSMDLDMELVPSSENTDSDSQHGNSGSEPHDSSRRSDSMDLDTELVPSSENTDGNSGSEAHDSSIIEDMDS</sequence>
<gene>
    <name evidence="1" type="ORF">L6164_007490</name>
</gene>
<protein>
    <submittedName>
        <fullName evidence="1">Uncharacterized protein</fullName>
    </submittedName>
</protein>
<organism evidence="1 2">
    <name type="scientific">Bauhinia variegata</name>
    <name type="common">Purple orchid tree</name>
    <name type="synonym">Phanera variegata</name>
    <dbReference type="NCBI Taxonomy" id="167791"/>
    <lineage>
        <taxon>Eukaryota</taxon>
        <taxon>Viridiplantae</taxon>
        <taxon>Streptophyta</taxon>
        <taxon>Embryophyta</taxon>
        <taxon>Tracheophyta</taxon>
        <taxon>Spermatophyta</taxon>
        <taxon>Magnoliopsida</taxon>
        <taxon>eudicotyledons</taxon>
        <taxon>Gunneridae</taxon>
        <taxon>Pentapetalae</taxon>
        <taxon>rosids</taxon>
        <taxon>fabids</taxon>
        <taxon>Fabales</taxon>
        <taxon>Fabaceae</taxon>
        <taxon>Cercidoideae</taxon>
        <taxon>Cercideae</taxon>
        <taxon>Bauhiniinae</taxon>
        <taxon>Bauhinia</taxon>
    </lineage>
</organism>
<keyword evidence="2" id="KW-1185">Reference proteome</keyword>
<dbReference type="EMBL" id="CM039429">
    <property type="protein sequence ID" value="KAI4346608.1"/>
    <property type="molecule type" value="Genomic_DNA"/>
</dbReference>
<dbReference type="Proteomes" id="UP000828941">
    <property type="component" value="Chromosome 4"/>
</dbReference>
<evidence type="ECO:0000313" key="1">
    <source>
        <dbReference type="EMBL" id="KAI4346608.1"/>
    </source>
</evidence>
<accession>A0ACB9PDU3</accession>
<comment type="caution">
    <text evidence="1">The sequence shown here is derived from an EMBL/GenBank/DDBJ whole genome shotgun (WGS) entry which is preliminary data.</text>
</comment>